<sequence>MKIHGLQKMTLLDYPGLVACTVFLGGCDFRCPFCHNYELVDGSAEPVMDEDEFFSFLSKREGILDGVCITGGEPCLRADLANFARQIKEMGFTVKLDTNGAHPDRVKELIDLGLVDYVAMDIKNSPEKYAMTAGLGEDIDGCNNPMFDFNKIRQTVALLMEDRVDYEFRTTVVEQYHKKEDFVAIGQLIKGAKKYFLQQFVARNTVPDCTLKAPNRETIEKYIEVVRRYVPNAEVRGI</sequence>
<organism evidence="8 9">
    <name type="scientific">Butyrivibrio proteoclasticus (strain ATCC 51982 / DSM 14932 / B316)</name>
    <name type="common">Clostridium proteoclasticum</name>
    <dbReference type="NCBI Taxonomy" id="515622"/>
    <lineage>
        <taxon>Bacteria</taxon>
        <taxon>Bacillati</taxon>
        <taxon>Bacillota</taxon>
        <taxon>Clostridia</taxon>
        <taxon>Lachnospirales</taxon>
        <taxon>Lachnospiraceae</taxon>
        <taxon>Butyrivibrio</taxon>
    </lineage>
</organism>
<dbReference type="InterPro" id="IPR034457">
    <property type="entry name" value="Organic_radical-activating"/>
</dbReference>
<dbReference type="InterPro" id="IPR013785">
    <property type="entry name" value="Aldolase_TIM"/>
</dbReference>
<accession>E0S2T9</accession>
<evidence type="ECO:0000256" key="2">
    <source>
        <dbReference type="ARBA" id="ARBA00022485"/>
    </source>
</evidence>
<evidence type="ECO:0000313" key="8">
    <source>
        <dbReference type="EMBL" id="ADL35721.1"/>
    </source>
</evidence>
<evidence type="ECO:0000259" key="7">
    <source>
        <dbReference type="PROSITE" id="PS51918"/>
    </source>
</evidence>
<dbReference type="GO" id="GO:0051539">
    <property type="term" value="F:4 iron, 4 sulfur cluster binding"/>
    <property type="evidence" value="ECO:0007669"/>
    <property type="project" value="UniProtKB-KW"/>
</dbReference>
<evidence type="ECO:0000256" key="1">
    <source>
        <dbReference type="ARBA" id="ARBA00001966"/>
    </source>
</evidence>
<dbReference type="PANTHER" id="PTHR30352:SF13">
    <property type="entry name" value="GLYCYL-RADICAL ENZYME ACTIVATING ENZYME YJJW-RELATED"/>
    <property type="match status" value="1"/>
</dbReference>
<evidence type="ECO:0000313" key="9">
    <source>
        <dbReference type="Proteomes" id="UP000001299"/>
    </source>
</evidence>
<dbReference type="SFLD" id="SFLDS00029">
    <property type="entry name" value="Radical_SAM"/>
    <property type="match status" value="1"/>
</dbReference>
<dbReference type="GO" id="GO:0043365">
    <property type="term" value="F:[formate-C-acetyltransferase]-activating enzyme activity"/>
    <property type="evidence" value="ECO:0007669"/>
    <property type="project" value="UniProtKB-EC"/>
</dbReference>
<dbReference type="RefSeq" id="WP_013282373.1">
    <property type="nucleotide sequence ID" value="NC_014388.1"/>
</dbReference>
<evidence type="ECO:0000256" key="3">
    <source>
        <dbReference type="ARBA" id="ARBA00022691"/>
    </source>
</evidence>
<dbReference type="EC" id="1.97.1.4" evidence="8"/>
<dbReference type="Gene3D" id="3.20.20.70">
    <property type="entry name" value="Aldolase class I"/>
    <property type="match status" value="1"/>
</dbReference>
<evidence type="ECO:0000256" key="5">
    <source>
        <dbReference type="ARBA" id="ARBA00023004"/>
    </source>
</evidence>
<dbReference type="Pfam" id="PF04055">
    <property type="entry name" value="Radical_SAM"/>
    <property type="match status" value="1"/>
</dbReference>
<dbReference type="CDD" id="cd01335">
    <property type="entry name" value="Radical_SAM"/>
    <property type="match status" value="1"/>
</dbReference>
<keyword evidence="4" id="KW-0479">Metal-binding</keyword>
<name>E0S2T9_BUTPB</name>
<dbReference type="InterPro" id="IPR012840">
    <property type="entry name" value="NrdG2"/>
</dbReference>
<keyword evidence="6" id="KW-0411">Iron-sulfur</keyword>
<keyword evidence="9" id="KW-1185">Reference proteome</keyword>
<dbReference type="eggNOG" id="COG1180">
    <property type="taxonomic scope" value="Bacteria"/>
</dbReference>
<evidence type="ECO:0000256" key="4">
    <source>
        <dbReference type="ARBA" id="ARBA00022723"/>
    </source>
</evidence>
<dbReference type="NCBIfam" id="TIGR02495">
    <property type="entry name" value="NrdG2"/>
    <property type="match status" value="1"/>
</dbReference>
<dbReference type="PROSITE" id="PS51257">
    <property type="entry name" value="PROKAR_LIPOPROTEIN"/>
    <property type="match status" value="1"/>
</dbReference>
<evidence type="ECO:0000256" key="6">
    <source>
        <dbReference type="ARBA" id="ARBA00023014"/>
    </source>
</evidence>
<dbReference type="PANTHER" id="PTHR30352">
    <property type="entry name" value="PYRUVATE FORMATE-LYASE-ACTIVATING ENZYME"/>
    <property type="match status" value="1"/>
</dbReference>
<keyword evidence="2" id="KW-0004">4Fe-4S</keyword>
<keyword evidence="5" id="KW-0408">Iron</keyword>
<proteinExistence type="predicted"/>
<gene>
    <name evidence="8" type="primary">nrdG2</name>
    <name evidence="8" type="ordered locus">bpr_III031</name>
</gene>
<reference evidence="8 9" key="1">
    <citation type="journal article" date="2010" name="PLoS ONE">
        <title>The glycobiome of the rumen bacterium Butyrivibrio proteoclasticus B316(T) highlights adaptation to a polysaccharide-rich environment.</title>
        <authorList>
            <person name="Kelly W.J."/>
            <person name="Leahy S.C."/>
            <person name="Altermann E."/>
            <person name="Yeoman C.J."/>
            <person name="Dunne J.C."/>
            <person name="Kong Z."/>
            <person name="Pacheco D.M."/>
            <person name="Li D."/>
            <person name="Noel S.J."/>
            <person name="Moon C.D."/>
            <person name="Cookson A.L."/>
            <person name="Attwood G.T."/>
        </authorList>
    </citation>
    <scope>NUCLEOTIDE SEQUENCE [LARGE SCALE GENOMIC DNA]</scope>
    <source>
        <strain evidence="9">ATCC 51982 / DSM 14932 / B316</strain>
    </source>
</reference>
<dbReference type="SFLD" id="SFLDG01094">
    <property type="entry name" value="Uncharacterised_Radical_SAM_Su"/>
    <property type="match status" value="1"/>
</dbReference>
<protein>
    <submittedName>
        <fullName evidence="8">Anaerobic ribonucleoside triphosphate reductase activating protein NrdG2</fullName>
        <ecNumber evidence="8">1.97.1.4</ecNumber>
    </submittedName>
</protein>
<dbReference type="InterPro" id="IPR007197">
    <property type="entry name" value="rSAM"/>
</dbReference>
<dbReference type="Proteomes" id="UP000001299">
    <property type="component" value="Chromosome 2"/>
</dbReference>
<dbReference type="KEGG" id="bpb:bpr_III031"/>
<dbReference type="STRING" id="515622.bpr_III031"/>
<dbReference type="SUPFAM" id="SSF102114">
    <property type="entry name" value="Radical SAM enzymes"/>
    <property type="match status" value="1"/>
</dbReference>
<feature type="domain" description="Radical SAM core" evidence="7">
    <location>
        <begin position="12"/>
        <end position="238"/>
    </location>
</feature>
<comment type="cofactor">
    <cofactor evidence="1">
        <name>[4Fe-4S] cluster</name>
        <dbReference type="ChEBI" id="CHEBI:49883"/>
    </cofactor>
</comment>
<keyword evidence="8" id="KW-0560">Oxidoreductase</keyword>
<dbReference type="AlphaFoldDB" id="E0S2T9"/>
<dbReference type="InterPro" id="IPR058240">
    <property type="entry name" value="rSAM_sf"/>
</dbReference>
<dbReference type="PROSITE" id="PS51918">
    <property type="entry name" value="RADICAL_SAM"/>
    <property type="match status" value="1"/>
</dbReference>
<keyword evidence="3" id="KW-0949">S-adenosyl-L-methionine</keyword>
<dbReference type="GO" id="GO:0046872">
    <property type="term" value="F:metal ion binding"/>
    <property type="evidence" value="ECO:0007669"/>
    <property type="project" value="UniProtKB-KW"/>
</dbReference>
<dbReference type="EMBL" id="CP001811">
    <property type="protein sequence ID" value="ADL35721.1"/>
    <property type="molecule type" value="Genomic_DNA"/>
</dbReference>
<dbReference type="HOGENOM" id="CLU_078147_2_1_9"/>